<dbReference type="RefSeq" id="WP_052572105.1">
    <property type="nucleotide sequence ID" value="NZ_CP041150.1"/>
</dbReference>
<feature type="compositionally biased region" description="Basic and acidic residues" evidence="1">
    <location>
        <begin position="340"/>
        <end position="350"/>
    </location>
</feature>
<proteinExistence type="predicted"/>
<feature type="region of interest" description="Disordered" evidence="1">
    <location>
        <begin position="340"/>
        <end position="361"/>
    </location>
</feature>
<dbReference type="EMBL" id="CP041150">
    <property type="protein sequence ID" value="QDF69407.1"/>
    <property type="molecule type" value="Genomic_DNA"/>
</dbReference>
<gene>
    <name evidence="2" type="ORF">FJK96_03965</name>
</gene>
<feature type="compositionally biased region" description="Polar residues" evidence="1">
    <location>
        <begin position="351"/>
        <end position="361"/>
    </location>
</feature>
<dbReference type="Pfam" id="PF03837">
    <property type="entry name" value="RecT"/>
    <property type="match status" value="1"/>
</dbReference>
<dbReference type="GO" id="GO:0003677">
    <property type="term" value="F:DNA binding"/>
    <property type="evidence" value="ECO:0007669"/>
    <property type="project" value="InterPro"/>
</dbReference>
<dbReference type="AlphaFoldDB" id="A0AB73TXM4"/>
<feature type="region of interest" description="Disordered" evidence="1">
    <location>
        <begin position="244"/>
        <end position="283"/>
    </location>
</feature>
<reference evidence="2 3" key="1">
    <citation type="submission" date="2019-06" db="EMBL/GenBank/DDBJ databases">
        <title>Whole geneome sequnce of Mycobacteroides chelonae M77 isolated from bovine milk from Meghalaya, India.</title>
        <authorList>
            <person name="Vise E."/>
            <person name="Das S."/>
            <person name="Garg A."/>
            <person name="Ghatak S."/>
            <person name="Shakuntala I."/>
            <person name="Milton A.A.P."/>
            <person name="Karam A."/>
            <person name="Sanjukta R."/>
            <person name="Puro K."/>
            <person name="Sen A."/>
        </authorList>
    </citation>
    <scope>NUCLEOTIDE SEQUENCE [LARGE SCALE GENOMIC DNA]</scope>
    <source>
        <strain evidence="2 3">M77</strain>
    </source>
</reference>
<evidence type="ECO:0000256" key="1">
    <source>
        <dbReference type="SAM" id="MobiDB-lite"/>
    </source>
</evidence>
<feature type="compositionally biased region" description="Polar residues" evidence="1">
    <location>
        <begin position="244"/>
        <end position="255"/>
    </location>
</feature>
<sequence length="361" mass="39633">MTVDATTTEMVTATDTALAIADNQTEFTPAQIAALKQLGVDDAPRGDLDVFFHTSKRLGLDPFTRQIYLIGRKTKVGGYRGEPERWETKYTIQTSIDGYRVTGHRIARREGLGRPVVRRQFCGRDGVWREVLVENGPPVAAKSEIYCEGQLVGEAVVKFAEFAQTKNDGQLTGMWRDKPTVMIGKCADAAAWRSAFPQDFSGVYEAAEFDRHEVIDGEVVEPPVRVRADRADRGIKGLRAVTVETQDATIEQPVNESAEPVQDSAPAEPTPEPTTKASDAPMVTKAQLTKLHILLGECEISTGDDGHAVGLAWLGAEVDRPLKSSKELTRQEASMVIQVLEHEKTQRAQKSENPTTTTEGK</sequence>
<evidence type="ECO:0000313" key="2">
    <source>
        <dbReference type="EMBL" id="QDF69407.1"/>
    </source>
</evidence>
<dbReference type="Proteomes" id="UP000317728">
    <property type="component" value="Chromosome"/>
</dbReference>
<dbReference type="GO" id="GO:0006259">
    <property type="term" value="P:DNA metabolic process"/>
    <property type="evidence" value="ECO:0007669"/>
    <property type="project" value="InterPro"/>
</dbReference>
<organism evidence="2 3">
    <name type="scientific">Mycobacteroides chelonae</name>
    <name type="common">Mycobacterium chelonae</name>
    <dbReference type="NCBI Taxonomy" id="1774"/>
    <lineage>
        <taxon>Bacteria</taxon>
        <taxon>Bacillati</taxon>
        <taxon>Actinomycetota</taxon>
        <taxon>Actinomycetes</taxon>
        <taxon>Mycobacteriales</taxon>
        <taxon>Mycobacteriaceae</taxon>
        <taxon>Mycobacteroides</taxon>
    </lineage>
</organism>
<evidence type="ECO:0000313" key="3">
    <source>
        <dbReference type="Proteomes" id="UP000317728"/>
    </source>
</evidence>
<dbReference type="InterPro" id="IPR018330">
    <property type="entry name" value="RecT_fam"/>
</dbReference>
<accession>A0AB73TXM4</accession>
<protein>
    <submittedName>
        <fullName evidence="2">Recombinase RecT</fullName>
    </submittedName>
</protein>
<name>A0AB73TXM4_MYCCH</name>